<accession>A0ABQ0GKE1</accession>
<evidence type="ECO:0000313" key="3">
    <source>
        <dbReference type="Proteomes" id="UP001628179"/>
    </source>
</evidence>
<dbReference type="PANTHER" id="PTHR34502:SF5">
    <property type="entry name" value="DUF6594 DOMAIN-CONTAINING PROTEIN"/>
    <property type="match status" value="1"/>
</dbReference>
<dbReference type="PANTHER" id="PTHR34502">
    <property type="entry name" value="DUF6594 DOMAIN-CONTAINING PROTEIN-RELATED"/>
    <property type="match status" value="1"/>
</dbReference>
<keyword evidence="3" id="KW-1185">Reference proteome</keyword>
<reference evidence="2 3" key="1">
    <citation type="submission" date="2024-09" db="EMBL/GenBank/DDBJ databases">
        <title>Itraconazole resistance in Madurella fahalii resulting from another homologue of gene encoding cytochrome P450 14-alpha sterol demethylase (CYP51).</title>
        <authorList>
            <person name="Yoshioka I."/>
            <person name="Fahal A.H."/>
            <person name="Kaneko S."/>
            <person name="Yaguchi T."/>
        </authorList>
    </citation>
    <scope>NUCLEOTIDE SEQUENCE [LARGE SCALE GENOMIC DNA]</scope>
    <source>
        <strain evidence="2 3">IFM 68171</strain>
    </source>
</reference>
<dbReference type="GeneID" id="98179117"/>
<gene>
    <name evidence="2" type="ORF">MFIFM68171_08374</name>
</gene>
<protein>
    <recommendedName>
        <fullName evidence="1">DUF6594 domain-containing protein</fullName>
    </recommendedName>
</protein>
<dbReference type="EMBL" id="BAAFSV010000004">
    <property type="protein sequence ID" value="GAB1318164.1"/>
    <property type="molecule type" value="Genomic_DNA"/>
</dbReference>
<evidence type="ECO:0000259" key="1">
    <source>
        <dbReference type="Pfam" id="PF20237"/>
    </source>
</evidence>
<dbReference type="Proteomes" id="UP001628179">
    <property type="component" value="Unassembled WGS sequence"/>
</dbReference>
<name>A0ABQ0GKE1_9PEZI</name>
<comment type="caution">
    <text evidence="2">The sequence shown here is derived from an EMBL/GenBank/DDBJ whole genome shotgun (WGS) entry which is preliminary data.</text>
</comment>
<dbReference type="InterPro" id="IPR046529">
    <property type="entry name" value="DUF6594"/>
</dbReference>
<sequence length="205" mass="24244">MDREPEPRIKHFRAEGYPKLGSYIGEKPEHAIFCSFRDLYAENLLYLQAEVVYLADELKRIQHNDSTITDGNNATDERSSYFQDWKLLRTSTEGEDSEQFRAIVKLRRALDKYYESLFRYEKILKMSQPKKKSMQEMAEWIERPSLGNIHIKSEDDGLYLLDPNKKRKPNHKAMVCLDDSTNNRDPLTAWITEWLVKPYHKPIRG</sequence>
<evidence type="ECO:0000313" key="2">
    <source>
        <dbReference type="EMBL" id="GAB1318164.1"/>
    </source>
</evidence>
<organism evidence="2 3">
    <name type="scientific">Madurella fahalii</name>
    <dbReference type="NCBI Taxonomy" id="1157608"/>
    <lineage>
        <taxon>Eukaryota</taxon>
        <taxon>Fungi</taxon>
        <taxon>Dikarya</taxon>
        <taxon>Ascomycota</taxon>
        <taxon>Pezizomycotina</taxon>
        <taxon>Sordariomycetes</taxon>
        <taxon>Sordariomycetidae</taxon>
        <taxon>Sordariales</taxon>
        <taxon>Sordariales incertae sedis</taxon>
        <taxon>Madurella</taxon>
    </lineage>
</organism>
<proteinExistence type="predicted"/>
<dbReference type="Pfam" id="PF20237">
    <property type="entry name" value="DUF6594"/>
    <property type="match status" value="1"/>
</dbReference>
<dbReference type="RefSeq" id="XP_070919895.1">
    <property type="nucleotide sequence ID" value="XM_071063794.1"/>
</dbReference>
<feature type="domain" description="DUF6594" evidence="1">
    <location>
        <begin position="17"/>
        <end position="201"/>
    </location>
</feature>